<evidence type="ECO:0000313" key="2">
    <source>
        <dbReference type="Proteomes" id="UP000828390"/>
    </source>
</evidence>
<dbReference type="EMBL" id="JAIWYP010000014">
    <property type="protein sequence ID" value="KAH3706263.1"/>
    <property type="molecule type" value="Genomic_DNA"/>
</dbReference>
<reference evidence="1" key="2">
    <citation type="submission" date="2020-11" db="EMBL/GenBank/DDBJ databases">
        <authorList>
            <person name="McCartney M.A."/>
            <person name="Auch B."/>
            <person name="Kono T."/>
            <person name="Mallez S."/>
            <person name="Becker A."/>
            <person name="Gohl D.M."/>
            <person name="Silverstein K.A.T."/>
            <person name="Koren S."/>
            <person name="Bechman K.B."/>
            <person name="Herman A."/>
            <person name="Abrahante J.E."/>
            <person name="Garbe J."/>
        </authorList>
    </citation>
    <scope>NUCLEOTIDE SEQUENCE</scope>
    <source>
        <strain evidence="1">Duluth1</strain>
        <tissue evidence="1">Whole animal</tissue>
    </source>
</reference>
<protein>
    <submittedName>
        <fullName evidence="1">Uncharacterized protein</fullName>
    </submittedName>
</protein>
<accession>A0A9D4BUD0</accession>
<reference evidence="1" key="1">
    <citation type="journal article" date="2019" name="bioRxiv">
        <title>The Genome of the Zebra Mussel, Dreissena polymorpha: A Resource for Invasive Species Research.</title>
        <authorList>
            <person name="McCartney M.A."/>
            <person name="Auch B."/>
            <person name="Kono T."/>
            <person name="Mallez S."/>
            <person name="Zhang Y."/>
            <person name="Obille A."/>
            <person name="Becker A."/>
            <person name="Abrahante J.E."/>
            <person name="Garbe J."/>
            <person name="Badalamenti J.P."/>
            <person name="Herman A."/>
            <person name="Mangelson H."/>
            <person name="Liachko I."/>
            <person name="Sullivan S."/>
            <person name="Sone E.D."/>
            <person name="Koren S."/>
            <person name="Silverstein K.A.T."/>
            <person name="Beckman K.B."/>
            <person name="Gohl D.M."/>
        </authorList>
    </citation>
    <scope>NUCLEOTIDE SEQUENCE</scope>
    <source>
        <strain evidence="1">Duluth1</strain>
        <tissue evidence="1">Whole animal</tissue>
    </source>
</reference>
<dbReference type="AlphaFoldDB" id="A0A9D4BUD0"/>
<gene>
    <name evidence="1" type="ORF">DPMN_065648</name>
</gene>
<proteinExistence type="predicted"/>
<keyword evidence="2" id="KW-1185">Reference proteome</keyword>
<sequence>MNLILVWTDGRQHKDEYNHVEAVVREGYSCHGIRYVTQKGMATLRLILLAFLDNQ</sequence>
<comment type="caution">
    <text evidence="1">The sequence shown here is derived from an EMBL/GenBank/DDBJ whole genome shotgun (WGS) entry which is preliminary data.</text>
</comment>
<evidence type="ECO:0000313" key="1">
    <source>
        <dbReference type="EMBL" id="KAH3706263.1"/>
    </source>
</evidence>
<name>A0A9D4BUD0_DREPO</name>
<organism evidence="1 2">
    <name type="scientific">Dreissena polymorpha</name>
    <name type="common">Zebra mussel</name>
    <name type="synonym">Mytilus polymorpha</name>
    <dbReference type="NCBI Taxonomy" id="45954"/>
    <lineage>
        <taxon>Eukaryota</taxon>
        <taxon>Metazoa</taxon>
        <taxon>Spiralia</taxon>
        <taxon>Lophotrochozoa</taxon>
        <taxon>Mollusca</taxon>
        <taxon>Bivalvia</taxon>
        <taxon>Autobranchia</taxon>
        <taxon>Heteroconchia</taxon>
        <taxon>Euheterodonta</taxon>
        <taxon>Imparidentia</taxon>
        <taxon>Neoheterodontei</taxon>
        <taxon>Myida</taxon>
        <taxon>Dreissenoidea</taxon>
        <taxon>Dreissenidae</taxon>
        <taxon>Dreissena</taxon>
    </lineage>
</organism>
<dbReference type="Proteomes" id="UP000828390">
    <property type="component" value="Unassembled WGS sequence"/>
</dbReference>